<sequence length="120" mass="13012">MTIIIFREGLGGGGVKVAKDVQRLRCQAYSSLIKAAMSNTPHDMVGDVPNVENTLMITQASGDVEPKRPSEHHSSKRIVETGVFYEEIEEMMLLVGSIVVLAPSDVLAALRKPTHLRVGA</sequence>
<name>A0A0C9T4B6_PAXIN</name>
<organism evidence="1 2">
    <name type="scientific">Paxillus involutus ATCC 200175</name>
    <dbReference type="NCBI Taxonomy" id="664439"/>
    <lineage>
        <taxon>Eukaryota</taxon>
        <taxon>Fungi</taxon>
        <taxon>Dikarya</taxon>
        <taxon>Basidiomycota</taxon>
        <taxon>Agaricomycotina</taxon>
        <taxon>Agaricomycetes</taxon>
        <taxon>Agaricomycetidae</taxon>
        <taxon>Boletales</taxon>
        <taxon>Paxilineae</taxon>
        <taxon>Paxillaceae</taxon>
        <taxon>Paxillus</taxon>
    </lineage>
</organism>
<reference evidence="2" key="2">
    <citation type="submission" date="2015-01" db="EMBL/GenBank/DDBJ databases">
        <title>Evolutionary Origins and Diversification of the Mycorrhizal Mutualists.</title>
        <authorList>
            <consortium name="DOE Joint Genome Institute"/>
            <consortium name="Mycorrhizal Genomics Consortium"/>
            <person name="Kohler A."/>
            <person name="Kuo A."/>
            <person name="Nagy L.G."/>
            <person name="Floudas D."/>
            <person name="Copeland A."/>
            <person name="Barry K.W."/>
            <person name="Cichocki N."/>
            <person name="Veneault-Fourrey C."/>
            <person name="LaButti K."/>
            <person name="Lindquist E.A."/>
            <person name="Lipzen A."/>
            <person name="Lundell T."/>
            <person name="Morin E."/>
            <person name="Murat C."/>
            <person name="Riley R."/>
            <person name="Ohm R."/>
            <person name="Sun H."/>
            <person name="Tunlid A."/>
            <person name="Henrissat B."/>
            <person name="Grigoriev I.V."/>
            <person name="Hibbett D.S."/>
            <person name="Martin F."/>
        </authorList>
    </citation>
    <scope>NUCLEOTIDE SEQUENCE [LARGE SCALE GENOMIC DNA]</scope>
    <source>
        <strain evidence="2">ATCC 200175</strain>
    </source>
</reference>
<dbReference type="Proteomes" id="UP000053647">
    <property type="component" value="Unassembled WGS sequence"/>
</dbReference>
<dbReference type="EMBL" id="KN820439">
    <property type="protein sequence ID" value="KIJ06223.1"/>
    <property type="molecule type" value="Genomic_DNA"/>
</dbReference>
<accession>A0A0C9T4B6</accession>
<evidence type="ECO:0000313" key="1">
    <source>
        <dbReference type="EMBL" id="KIJ06223.1"/>
    </source>
</evidence>
<gene>
    <name evidence="1" type="ORF">PAXINDRAFT_158796</name>
</gene>
<dbReference type="AlphaFoldDB" id="A0A0C9T4B6"/>
<proteinExistence type="predicted"/>
<evidence type="ECO:0000313" key="2">
    <source>
        <dbReference type="Proteomes" id="UP000053647"/>
    </source>
</evidence>
<keyword evidence="2" id="KW-1185">Reference proteome</keyword>
<protein>
    <submittedName>
        <fullName evidence="1">Uncharacterized protein</fullName>
    </submittedName>
</protein>
<reference evidence="1 2" key="1">
    <citation type="submission" date="2014-06" db="EMBL/GenBank/DDBJ databases">
        <authorList>
            <consortium name="DOE Joint Genome Institute"/>
            <person name="Kuo A."/>
            <person name="Kohler A."/>
            <person name="Nagy L.G."/>
            <person name="Floudas D."/>
            <person name="Copeland A."/>
            <person name="Barry K.W."/>
            <person name="Cichocki N."/>
            <person name="Veneault-Fourrey C."/>
            <person name="LaButti K."/>
            <person name="Lindquist E.A."/>
            <person name="Lipzen A."/>
            <person name="Lundell T."/>
            <person name="Morin E."/>
            <person name="Murat C."/>
            <person name="Sun H."/>
            <person name="Tunlid A."/>
            <person name="Henrissat B."/>
            <person name="Grigoriev I.V."/>
            <person name="Hibbett D.S."/>
            <person name="Martin F."/>
            <person name="Nordberg H.P."/>
            <person name="Cantor M.N."/>
            <person name="Hua S.X."/>
        </authorList>
    </citation>
    <scope>NUCLEOTIDE SEQUENCE [LARGE SCALE GENOMIC DNA]</scope>
    <source>
        <strain evidence="1 2">ATCC 200175</strain>
    </source>
</reference>
<dbReference type="HOGENOM" id="CLU_2050348_0_0_1"/>